<keyword evidence="3 7" id="KW-0812">Transmembrane</keyword>
<dbReference type="AlphaFoldDB" id="A0A3S3PYQ4"/>
<comment type="caution">
    <text evidence="8">The sequence shown here is derived from an EMBL/GenBank/DDBJ whole genome shotgun (WGS) entry which is preliminary data.</text>
</comment>
<evidence type="ECO:0000256" key="3">
    <source>
        <dbReference type="ARBA" id="ARBA00022692"/>
    </source>
</evidence>
<evidence type="ECO:0000256" key="7">
    <source>
        <dbReference type="SAM" id="Phobius"/>
    </source>
</evidence>
<feature type="transmembrane region" description="Helical" evidence="7">
    <location>
        <begin position="63"/>
        <end position="86"/>
    </location>
</feature>
<gene>
    <name evidence="8" type="ORF">CKAN_00376500</name>
</gene>
<dbReference type="EMBL" id="QPKB01000002">
    <property type="protein sequence ID" value="RWR75388.1"/>
    <property type="molecule type" value="Genomic_DNA"/>
</dbReference>
<dbReference type="OrthoDB" id="761290at2759"/>
<evidence type="ECO:0000256" key="1">
    <source>
        <dbReference type="ARBA" id="ARBA00004141"/>
    </source>
</evidence>
<sequence length="290" mass="32603">MEEQGSKHKKVESPPSPNPSSLAAKLQSPITMLSYLASLPVIAAAGWLMYMRNYDCEDILRMPGLRVGIGVSMIVLFLISNLVVFYGDRCLIAGFVLVMVPLVVMLTLGLAISGAYKAESQALPASPLWIRRRVANNHNWLKIKKCICDESRTCSNLAYKTAGFNLYDFRTKKLSLIEAGCCIPPPICGMEYVNATYWIDPTKPEGLLPGKSRPTLEKPLPFFGGDCDTWSNIPARLCYDCQTCREGFLRTIQRKWWRLGVFLIVISSLLIILHFIRFTVTMTLQNRDQN</sequence>
<accession>A0A3S3PYQ4</accession>
<evidence type="ECO:0000256" key="2">
    <source>
        <dbReference type="ARBA" id="ARBA00006840"/>
    </source>
</evidence>
<keyword evidence="5 7" id="KW-0472">Membrane</keyword>
<feature type="region of interest" description="Disordered" evidence="6">
    <location>
        <begin position="1"/>
        <end position="23"/>
    </location>
</feature>
<organism evidence="8 9">
    <name type="scientific">Cinnamomum micranthum f. kanehirae</name>
    <dbReference type="NCBI Taxonomy" id="337451"/>
    <lineage>
        <taxon>Eukaryota</taxon>
        <taxon>Viridiplantae</taxon>
        <taxon>Streptophyta</taxon>
        <taxon>Embryophyta</taxon>
        <taxon>Tracheophyta</taxon>
        <taxon>Spermatophyta</taxon>
        <taxon>Magnoliopsida</taxon>
        <taxon>Magnoliidae</taxon>
        <taxon>Laurales</taxon>
        <taxon>Lauraceae</taxon>
        <taxon>Cinnamomum</taxon>
    </lineage>
</organism>
<evidence type="ECO:0000313" key="8">
    <source>
        <dbReference type="EMBL" id="RWR75388.1"/>
    </source>
</evidence>
<dbReference type="GO" id="GO:0009734">
    <property type="term" value="P:auxin-activated signaling pathway"/>
    <property type="evidence" value="ECO:0007669"/>
    <property type="project" value="InterPro"/>
</dbReference>
<dbReference type="InterPro" id="IPR018499">
    <property type="entry name" value="Tetraspanin/Peripherin"/>
</dbReference>
<evidence type="ECO:0000313" key="9">
    <source>
        <dbReference type="Proteomes" id="UP000283530"/>
    </source>
</evidence>
<proteinExistence type="inferred from homology"/>
<name>A0A3S3PYQ4_9MAGN</name>
<reference evidence="8 9" key="1">
    <citation type="journal article" date="2019" name="Nat. Plants">
        <title>Stout camphor tree genome fills gaps in understanding of flowering plant genome evolution.</title>
        <authorList>
            <person name="Chaw S.M."/>
            <person name="Liu Y.C."/>
            <person name="Wu Y.W."/>
            <person name="Wang H.Y."/>
            <person name="Lin C.I."/>
            <person name="Wu C.S."/>
            <person name="Ke H.M."/>
            <person name="Chang L.Y."/>
            <person name="Hsu C.Y."/>
            <person name="Yang H.T."/>
            <person name="Sudianto E."/>
            <person name="Hsu M.H."/>
            <person name="Wu K.P."/>
            <person name="Wang L.N."/>
            <person name="Leebens-Mack J.H."/>
            <person name="Tsai I.J."/>
        </authorList>
    </citation>
    <scope>NUCLEOTIDE SEQUENCE [LARGE SCALE GENOMIC DNA]</scope>
    <source>
        <strain evidence="9">cv. Chaw 1501</strain>
        <tissue evidence="8">Young leaves</tissue>
    </source>
</reference>
<dbReference type="PANTHER" id="PTHR32191">
    <property type="entry name" value="TETRASPANIN-8-RELATED"/>
    <property type="match status" value="1"/>
</dbReference>
<dbReference type="GO" id="GO:0016020">
    <property type="term" value="C:membrane"/>
    <property type="evidence" value="ECO:0007669"/>
    <property type="project" value="UniProtKB-SubCell"/>
</dbReference>
<dbReference type="InterPro" id="IPR044991">
    <property type="entry name" value="TET_plant"/>
</dbReference>
<evidence type="ECO:0000256" key="4">
    <source>
        <dbReference type="ARBA" id="ARBA00022989"/>
    </source>
</evidence>
<feature type="transmembrane region" description="Helical" evidence="7">
    <location>
        <begin position="32"/>
        <end position="51"/>
    </location>
</feature>
<comment type="similarity">
    <text evidence="2">Belongs to the tetraspanin (TM4SF) family.</text>
</comment>
<dbReference type="Proteomes" id="UP000283530">
    <property type="component" value="Unassembled WGS sequence"/>
</dbReference>
<evidence type="ECO:0000256" key="6">
    <source>
        <dbReference type="SAM" id="MobiDB-lite"/>
    </source>
</evidence>
<dbReference type="Pfam" id="PF00335">
    <property type="entry name" value="Tetraspanin"/>
    <property type="match status" value="1"/>
</dbReference>
<feature type="transmembrane region" description="Helical" evidence="7">
    <location>
        <begin position="256"/>
        <end position="276"/>
    </location>
</feature>
<comment type="subcellular location">
    <subcellularLocation>
        <location evidence="1">Membrane</location>
        <topology evidence="1">Multi-pass membrane protein</topology>
    </subcellularLocation>
</comment>
<keyword evidence="4 7" id="KW-1133">Transmembrane helix</keyword>
<keyword evidence="9" id="KW-1185">Reference proteome</keyword>
<evidence type="ECO:0000256" key="5">
    <source>
        <dbReference type="ARBA" id="ARBA00023136"/>
    </source>
</evidence>
<protein>
    <submittedName>
        <fullName evidence="8">Tetraspannin domain-containing protein</fullName>
    </submittedName>
</protein>
<feature type="transmembrane region" description="Helical" evidence="7">
    <location>
        <begin position="92"/>
        <end position="112"/>
    </location>
</feature>